<keyword evidence="3" id="KW-1185">Reference proteome</keyword>
<feature type="compositionally biased region" description="Polar residues" evidence="1">
    <location>
        <begin position="1"/>
        <end position="12"/>
    </location>
</feature>
<protein>
    <submittedName>
        <fullName evidence="2">Uncharacterized protein</fullName>
    </submittedName>
</protein>
<evidence type="ECO:0000313" key="3">
    <source>
        <dbReference type="Proteomes" id="UP000765509"/>
    </source>
</evidence>
<feature type="compositionally biased region" description="Basic and acidic residues" evidence="1">
    <location>
        <begin position="36"/>
        <end position="50"/>
    </location>
</feature>
<comment type="caution">
    <text evidence="2">The sequence shown here is derived from an EMBL/GenBank/DDBJ whole genome shotgun (WGS) entry which is preliminary data.</text>
</comment>
<gene>
    <name evidence="2" type="ORF">O181_118451</name>
</gene>
<name>A0A9Q3PYU5_9BASI</name>
<dbReference type="Proteomes" id="UP000765509">
    <property type="component" value="Unassembled WGS sequence"/>
</dbReference>
<feature type="compositionally biased region" description="Basic and acidic residues" evidence="1">
    <location>
        <begin position="108"/>
        <end position="122"/>
    </location>
</feature>
<dbReference type="EMBL" id="AVOT02103421">
    <property type="protein sequence ID" value="MBW0578736.1"/>
    <property type="molecule type" value="Genomic_DNA"/>
</dbReference>
<feature type="compositionally biased region" description="Basic residues" evidence="1">
    <location>
        <begin position="140"/>
        <end position="151"/>
    </location>
</feature>
<organism evidence="2 3">
    <name type="scientific">Austropuccinia psidii MF-1</name>
    <dbReference type="NCBI Taxonomy" id="1389203"/>
    <lineage>
        <taxon>Eukaryota</taxon>
        <taxon>Fungi</taxon>
        <taxon>Dikarya</taxon>
        <taxon>Basidiomycota</taxon>
        <taxon>Pucciniomycotina</taxon>
        <taxon>Pucciniomycetes</taxon>
        <taxon>Pucciniales</taxon>
        <taxon>Sphaerophragmiaceae</taxon>
        <taxon>Austropuccinia</taxon>
    </lineage>
</organism>
<feature type="compositionally biased region" description="Polar residues" evidence="1">
    <location>
        <begin position="125"/>
        <end position="139"/>
    </location>
</feature>
<sequence>MESGTESTQGSEISKRKVPEMPILSEPELELSRSNSKRDKSHSEGSDRQIYEPVKAVLHSVQGKRLQNVYTNPPRSDELLAHPQKAPQRGENSEILQWMQSTIIKTSNPKDKRLAQKKEGGKQGRSPSSFYQHATSQPTPHKKKKKKKKDWRKPYYPSYSMPRIQKASVKNVFNMARILREFKDKEEQRMRQPHFPKKYIFLLML</sequence>
<evidence type="ECO:0000256" key="1">
    <source>
        <dbReference type="SAM" id="MobiDB-lite"/>
    </source>
</evidence>
<reference evidence="2" key="1">
    <citation type="submission" date="2021-03" db="EMBL/GenBank/DDBJ databases">
        <title>Draft genome sequence of rust myrtle Austropuccinia psidii MF-1, a brazilian biotype.</title>
        <authorList>
            <person name="Quecine M.C."/>
            <person name="Pachon D.M.R."/>
            <person name="Bonatelli M.L."/>
            <person name="Correr F.H."/>
            <person name="Franceschini L.M."/>
            <person name="Leite T.F."/>
            <person name="Margarido G.R.A."/>
            <person name="Almeida C.A."/>
            <person name="Ferrarezi J.A."/>
            <person name="Labate C.A."/>
        </authorList>
    </citation>
    <scope>NUCLEOTIDE SEQUENCE</scope>
    <source>
        <strain evidence="2">MF-1</strain>
    </source>
</reference>
<feature type="compositionally biased region" description="Polar residues" evidence="1">
    <location>
        <begin position="94"/>
        <end position="107"/>
    </location>
</feature>
<dbReference type="AlphaFoldDB" id="A0A9Q3PYU5"/>
<accession>A0A9Q3PYU5</accession>
<evidence type="ECO:0000313" key="2">
    <source>
        <dbReference type="EMBL" id="MBW0578736.1"/>
    </source>
</evidence>
<feature type="region of interest" description="Disordered" evidence="1">
    <location>
        <begin position="1"/>
        <end position="158"/>
    </location>
</feature>
<proteinExistence type="predicted"/>